<organism evidence="3">
    <name type="scientific">freshwater metagenome</name>
    <dbReference type="NCBI Taxonomy" id="449393"/>
    <lineage>
        <taxon>unclassified sequences</taxon>
        <taxon>metagenomes</taxon>
        <taxon>ecological metagenomes</taxon>
    </lineage>
</organism>
<protein>
    <submittedName>
        <fullName evidence="3">Unannotated protein</fullName>
    </submittedName>
</protein>
<dbReference type="EMBL" id="CAFBNE010000005">
    <property type="protein sequence ID" value="CAB4931465.1"/>
    <property type="molecule type" value="Genomic_DNA"/>
</dbReference>
<dbReference type="PANTHER" id="PTHR43405:SF1">
    <property type="entry name" value="GLYCOSYL HYDROLASE DIGH"/>
    <property type="match status" value="1"/>
</dbReference>
<dbReference type="PANTHER" id="PTHR43405">
    <property type="entry name" value="GLYCOSYL HYDROLASE DIGH"/>
    <property type="match status" value="1"/>
</dbReference>
<reference evidence="3" key="1">
    <citation type="submission" date="2020-05" db="EMBL/GenBank/DDBJ databases">
        <authorList>
            <person name="Chiriac C."/>
            <person name="Salcher M."/>
            <person name="Ghai R."/>
            <person name="Kavagutti S V."/>
        </authorList>
    </citation>
    <scope>NUCLEOTIDE SEQUENCE</scope>
</reference>
<accession>A0A6J7IL32</accession>
<dbReference type="Pfam" id="PF02638">
    <property type="entry name" value="GHL10"/>
    <property type="match status" value="1"/>
</dbReference>
<evidence type="ECO:0000256" key="1">
    <source>
        <dbReference type="ARBA" id="ARBA00022729"/>
    </source>
</evidence>
<evidence type="ECO:0000313" key="3">
    <source>
        <dbReference type="EMBL" id="CAB4931465.1"/>
    </source>
</evidence>
<gene>
    <name evidence="3" type="ORF">UFOPK3772_00282</name>
</gene>
<dbReference type="Gene3D" id="3.20.20.80">
    <property type="entry name" value="Glycosidases"/>
    <property type="match status" value="1"/>
</dbReference>
<proteinExistence type="predicted"/>
<dbReference type="Gene3D" id="2.60.40.10">
    <property type="entry name" value="Immunoglobulins"/>
    <property type="match status" value="1"/>
</dbReference>
<dbReference type="InterPro" id="IPR052177">
    <property type="entry name" value="Divisome_Glycosyl_Hydrolase"/>
</dbReference>
<sequence>MNPPHPFPSARPYRFVTAFIAAAGLAVVALSTGIAPAPPASARVPQVELPAPGACPVDPRFKKHDFRAMWIASVANVDWPSRPGLSAETQQAELRAWLDLAVKNNFNAVVLQVRPAADAIWPSSFEPWSTWLTGKQGNDPGYDPLRFAVDEAHKRNLDLHAWFNPYRVSMNAKLGKLAPSHPARAHPDWIVRKDGKLYYNPGIPEVREFVTNAIMDAVTRYDVDGVHFDDYFYPYPGSGRPFRDAKAFAAYGGAFPSKADWRRANIDALIKGLHDRINAVKPWVQFGVSPFAVWRNDSTHAEGSKTKAGIETYDDLYADSRLWVREGWIDYVAPQIYWTRGFKIARYGTIARWWAREVASAAALGHNVGLYIGEATYRAGTSTNRQWRKRQELSRHLGVTAQIPEVVGNIYFSAKDVLADRRGTTTALVKRWYTRPALLPVVGDSQGSAPQEVTAVSRNGGSLRWTGSDPSAASYAIYRIPGSSPGACDLADARNLVATVRRTGEAMTWTDPGRADAVSTDSSYVVTAVDRNGRESAGAVAQP</sequence>
<keyword evidence="1" id="KW-0732">Signal</keyword>
<dbReference type="AlphaFoldDB" id="A0A6J7IL32"/>
<dbReference type="InterPro" id="IPR013783">
    <property type="entry name" value="Ig-like_fold"/>
</dbReference>
<dbReference type="InterPro" id="IPR017853">
    <property type="entry name" value="GH"/>
</dbReference>
<dbReference type="InterPro" id="IPR003790">
    <property type="entry name" value="GHL10"/>
</dbReference>
<feature type="domain" description="Glycosyl hydrolase-like 10" evidence="2">
    <location>
        <begin position="66"/>
        <end position="386"/>
    </location>
</feature>
<name>A0A6J7IL32_9ZZZZ</name>
<evidence type="ECO:0000259" key="2">
    <source>
        <dbReference type="Pfam" id="PF02638"/>
    </source>
</evidence>
<dbReference type="SUPFAM" id="SSF51445">
    <property type="entry name" value="(Trans)glycosidases"/>
    <property type="match status" value="1"/>
</dbReference>